<dbReference type="CDD" id="cd01647">
    <property type="entry name" value="RT_LTR"/>
    <property type="match status" value="1"/>
</dbReference>
<dbReference type="Pfam" id="PF17919">
    <property type="entry name" value="RT_RNaseH_2"/>
    <property type="match status" value="1"/>
</dbReference>
<dbReference type="InterPro" id="IPR021109">
    <property type="entry name" value="Peptidase_aspartic_dom_sf"/>
</dbReference>
<evidence type="ECO:0000256" key="7">
    <source>
        <dbReference type="SAM" id="MobiDB-lite"/>
    </source>
</evidence>
<keyword evidence="4" id="KW-0378">Hydrolase</keyword>
<dbReference type="CDD" id="cd00303">
    <property type="entry name" value="retropepsin_like"/>
    <property type="match status" value="1"/>
</dbReference>
<dbReference type="PROSITE" id="PS50994">
    <property type="entry name" value="INTEGRASE"/>
    <property type="match status" value="1"/>
</dbReference>
<dbReference type="FunFam" id="3.30.70.270:FF:000020">
    <property type="entry name" value="Transposon Tf2-6 polyprotein-like Protein"/>
    <property type="match status" value="1"/>
</dbReference>
<keyword evidence="2" id="KW-0548">Nucleotidyltransferase</keyword>
<keyword evidence="5" id="KW-0694">RNA-binding</keyword>
<evidence type="ECO:0000256" key="5">
    <source>
        <dbReference type="ARBA" id="ARBA00022884"/>
    </source>
</evidence>
<feature type="domain" description="Chromo" evidence="8">
    <location>
        <begin position="1015"/>
        <end position="1051"/>
    </location>
</feature>
<dbReference type="Pfam" id="PF24626">
    <property type="entry name" value="SH3_Tf2-1"/>
    <property type="match status" value="1"/>
</dbReference>
<name>A0A8H7M8M1_9AGAM</name>
<feature type="region of interest" description="Disordered" evidence="7">
    <location>
        <begin position="55"/>
        <end position="100"/>
    </location>
</feature>
<dbReference type="Gene3D" id="2.40.50.40">
    <property type="match status" value="1"/>
</dbReference>
<feature type="domain" description="Integrase catalytic" evidence="9">
    <location>
        <begin position="719"/>
        <end position="878"/>
    </location>
</feature>
<evidence type="ECO:0000256" key="3">
    <source>
        <dbReference type="ARBA" id="ARBA00022722"/>
    </source>
</evidence>
<evidence type="ECO:0000256" key="6">
    <source>
        <dbReference type="ARBA" id="ARBA00023268"/>
    </source>
</evidence>
<keyword evidence="1" id="KW-0808">Transferase</keyword>
<dbReference type="SUPFAM" id="SSF54160">
    <property type="entry name" value="Chromo domain-like"/>
    <property type="match status" value="1"/>
</dbReference>
<dbReference type="InterPro" id="IPR041577">
    <property type="entry name" value="RT_RNaseH_2"/>
</dbReference>
<dbReference type="GO" id="GO:0005634">
    <property type="term" value="C:nucleus"/>
    <property type="evidence" value="ECO:0007669"/>
    <property type="project" value="UniProtKB-ARBA"/>
</dbReference>
<dbReference type="GO" id="GO:0003723">
    <property type="term" value="F:RNA binding"/>
    <property type="evidence" value="ECO:0007669"/>
    <property type="project" value="UniProtKB-KW"/>
</dbReference>
<dbReference type="Gene3D" id="3.30.70.270">
    <property type="match status" value="2"/>
</dbReference>
<dbReference type="InterPro" id="IPR056924">
    <property type="entry name" value="SH3_Tf2-1"/>
</dbReference>
<dbReference type="Gene3D" id="2.40.70.10">
    <property type="entry name" value="Acid Proteases"/>
    <property type="match status" value="1"/>
</dbReference>
<dbReference type="AlphaFoldDB" id="A0A8H7M8M1"/>
<reference evidence="10" key="1">
    <citation type="submission" date="2020-09" db="EMBL/GenBank/DDBJ databases">
        <title>Comparative genome analyses of four rice-infecting Rhizoctonia solani isolates reveal extensive enrichment of homogalacturonan modification genes.</title>
        <authorList>
            <person name="Lee D.-Y."/>
            <person name="Jeon J."/>
            <person name="Kim K.-T."/>
            <person name="Cheong K."/>
            <person name="Song H."/>
            <person name="Choi G."/>
            <person name="Ko J."/>
            <person name="Opiyo S.O."/>
            <person name="Zuo S."/>
            <person name="Madhav S."/>
            <person name="Lee Y.-H."/>
            <person name="Wang G.-L."/>
        </authorList>
    </citation>
    <scope>NUCLEOTIDE SEQUENCE</scope>
    <source>
        <strain evidence="10">AG1-IA B2</strain>
    </source>
</reference>
<evidence type="ECO:0000256" key="2">
    <source>
        <dbReference type="ARBA" id="ARBA00022695"/>
    </source>
</evidence>
<evidence type="ECO:0000313" key="10">
    <source>
        <dbReference type="EMBL" id="KAF8758012.1"/>
    </source>
</evidence>
<dbReference type="PANTHER" id="PTHR37984">
    <property type="entry name" value="PROTEIN CBG26694"/>
    <property type="match status" value="1"/>
</dbReference>
<dbReference type="InterPro" id="IPR036397">
    <property type="entry name" value="RNaseH_sf"/>
</dbReference>
<evidence type="ECO:0008006" key="12">
    <source>
        <dbReference type="Google" id="ProtNLM"/>
    </source>
</evidence>
<evidence type="ECO:0000259" key="8">
    <source>
        <dbReference type="PROSITE" id="PS50013"/>
    </source>
</evidence>
<dbReference type="GO" id="GO:0006338">
    <property type="term" value="P:chromatin remodeling"/>
    <property type="evidence" value="ECO:0007669"/>
    <property type="project" value="UniProtKB-ARBA"/>
</dbReference>
<dbReference type="Gene3D" id="3.30.420.10">
    <property type="entry name" value="Ribonuclease H-like superfamily/Ribonuclease H"/>
    <property type="match status" value="1"/>
</dbReference>
<protein>
    <recommendedName>
        <fullName evidence="12">Retrotransposable element Tf2 155 kDa protein type 1</fullName>
    </recommendedName>
</protein>
<proteinExistence type="predicted"/>
<dbReference type="Pfam" id="PF00078">
    <property type="entry name" value="RVT_1"/>
    <property type="match status" value="2"/>
</dbReference>
<dbReference type="CDD" id="cd09274">
    <property type="entry name" value="RNase_HI_RT_Ty3"/>
    <property type="match status" value="1"/>
</dbReference>
<dbReference type="InterPro" id="IPR023780">
    <property type="entry name" value="Chromo_domain"/>
</dbReference>
<dbReference type="EMBL" id="JACYCF010000004">
    <property type="protein sequence ID" value="KAF8758012.1"/>
    <property type="molecule type" value="Genomic_DNA"/>
</dbReference>
<comment type="caution">
    <text evidence="10">The sequence shown here is derived from an EMBL/GenBank/DDBJ whole genome shotgun (WGS) entry which is preliminary data.</text>
</comment>
<feature type="compositionally biased region" description="Low complexity" evidence="7">
    <location>
        <begin position="170"/>
        <end position="184"/>
    </location>
</feature>
<dbReference type="InterPro" id="IPR001584">
    <property type="entry name" value="Integrase_cat-core"/>
</dbReference>
<accession>A0A8H7M8M1</accession>
<organism evidence="10 11">
    <name type="scientific">Rhizoctonia solani</name>
    <dbReference type="NCBI Taxonomy" id="456999"/>
    <lineage>
        <taxon>Eukaryota</taxon>
        <taxon>Fungi</taxon>
        <taxon>Dikarya</taxon>
        <taxon>Basidiomycota</taxon>
        <taxon>Agaricomycotina</taxon>
        <taxon>Agaricomycetes</taxon>
        <taxon>Cantharellales</taxon>
        <taxon>Ceratobasidiaceae</taxon>
        <taxon>Rhizoctonia</taxon>
    </lineage>
</organism>
<feature type="compositionally biased region" description="Basic and acidic residues" evidence="7">
    <location>
        <begin position="55"/>
        <end position="67"/>
    </location>
</feature>
<dbReference type="InterPro" id="IPR043502">
    <property type="entry name" value="DNA/RNA_pol_sf"/>
</dbReference>
<dbReference type="SUPFAM" id="SSF56672">
    <property type="entry name" value="DNA/RNA polymerases"/>
    <property type="match status" value="1"/>
</dbReference>
<keyword evidence="4" id="KW-0255">Endonuclease</keyword>
<dbReference type="Proteomes" id="UP000614334">
    <property type="component" value="Unassembled WGS sequence"/>
</dbReference>
<dbReference type="PANTHER" id="PTHR37984:SF5">
    <property type="entry name" value="PROTEIN NYNRIN-LIKE"/>
    <property type="match status" value="1"/>
</dbReference>
<feature type="compositionally biased region" description="Polar residues" evidence="7">
    <location>
        <begin position="68"/>
        <end position="87"/>
    </location>
</feature>
<dbReference type="GO" id="GO:0016779">
    <property type="term" value="F:nucleotidyltransferase activity"/>
    <property type="evidence" value="ECO:0007669"/>
    <property type="project" value="UniProtKB-KW"/>
</dbReference>
<dbReference type="GO" id="GO:0004519">
    <property type="term" value="F:endonuclease activity"/>
    <property type="evidence" value="ECO:0007669"/>
    <property type="project" value="UniProtKB-KW"/>
</dbReference>
<sequence>MLAMELDWNNAALRGQFARGLHWEVSRQIATREHRPRTLLELQNAALVIDNALRKERASHPPRDNKSSKPQNPARGTSTGQATTGSKKLSDDPNFVSEEERNCRRATGACIKCSKMGHKFANAARAGRLPLSKIKGRPRKRQDWQRLRVPIGKRVRVPAAARKDPKDSDTTPPSNRSPSPRTVTMLDGSSPQAGKIWKKANLTFSFDGKKMTETFLICNTGSHAAILGLKWLDAHNPEIDWNQRTLSFPHAPPEHVAIAEEEEADKNPLEGVPPEYHQYAKVFGEEEFNKLPPHRHYNIGIELTKEGPLNSPFIDGSCRLVVDYRCLNNRTKKNVYPLPRPDDLMAQLRGAKIFTKLDLRWGYNNVRVKEGNEWKTAFRTKYGLYKILNVCVIIYLDDILIYSKDDASHTQHVHEVLRRLMENQLFCKASKCTFHVTSVEYLGIIVSDKGFSLDKLKIQAVQEWPVPTKVKEVQSFLGFANFLRRFVANFSHVARPLHNLVKKEAPWKWETREQEAFQGLKDAITNAPVLCHADPTKPYFLETDASGAALGSILSQRQEDGRLHPLGFLSESFKGAEQNYDTHDKELLAIIRSFEYWRIFLEGTLHPITVFTNHRNLEPCQHSTGCPTMLPNPVFANVALVTPEKELQRQIELSLDQDKSLEEILQFLQNESKAPPSIKRAFKDYEMEAGLLFYQGRIVVPDVGTKPRYASIPPQPLELPIKPWQHVSYDMIVDLPKDGSNDSILVIVDSFTKYGIFVKCSKKLKAPELAELFLEHVWKRHGMPKKTVSDRGRIFNNKFLRALYKRLGIDPHFSLAYHPQSDGQTEQVNPSIEHFLRAYSGVNQRDWTKWLPMAEFAYNNAVHSSTGKTPFKALYGWEPTLTPSNVPTDVPEADDLAQTMEAQWKEVESALRQSKQRMTAGEDGSPIEFEIGEEAWLDAKNVNLKTLSPKLTEQRLGPFKVIEKISDQAYRLELPPTMQIHDVFYVGLLSKVKRDKKRAFKNRPPPVTVDGEEEYKVEGITDAEERNGKWFFRVKWKGYGSEENTWEPGRI</sequence>
<evidence type="ECO:0000256" key="1">
    <source>
        <dbReference type="ARBA" id="ARBA00022679"/>
    </source>
</evidence>
<evidence type="ECO:0000259" key="9">
    <source>
        <dbReference type="PROSITE" id="PS50994"/>
    </source>
</evidence>
<dbReference type="GO" id="GO:0015074">
    <property type="term" value="P:DNA integration"/>
    <property type="evidence" value="ECO:0007669"/>
    <property type="project" value="InterPro"/>
</dbReference>
<evidence type="ECO:0000313" key="11">
    <source>
        <dbReference type="Proteomes" id="UP000614334"/>
    </source>
</evidence>
<keyword evidence="3" id="KW-0540">Nuclease</keyword>
<dbReference type="InterPro" id="IPR050951">
    <property type="entry name" value="Retrovirus_Pol_polyprotein"/>
</dbReference>
<dbReference type="InterPro" id="IPR012337">
    <property type="entry name" value="RNaseH-like_sf"/>
</dbReference>
<dbReference type="SUPFAM" id="SSF53098">
    <property type="entry name" value="Ribonuclease H-like"/>
    <property type="match status" value="1"/>
</dbReference>
<feature type="region of interest" description="Disordered" evidence="7">
    <location>
        <begin position="154"/>
        <end position="192"/>
    </location>
</feature>
<dbReference type="PROSITE" id="PS50013">
    <property type="entry name" value="CHROMO_2"/>
    <property type="match status" value="1"/>
</dbReference>
<dbReference type="InterPro" id="IPR016197">
    <property type="entry name" value="Chromo-like_dom_sf"/>
</dbReference>
<keyword evidence="6" id="KW-0511">Multifunctional enzyme</keyword>
<dbReference type="FunFam" id="3.30.70.270:FF:000003">
    <property type="entry name" value="Transposon Ty3-G Gag-Pol polyprotein"/>
    <property type="match status" value="1"/>
</dbReference>
<evidence type="ECO:0000256" key="4">
    <source>
        <dbReference type="ARBA" id="ARBA00022759"/>
    </source>
</evidence>
<dbReference type="InterPro" id="IPR043128">
    <property type="entry name" value="Rev_trsase/Diguanyl_cyclase"/>
</dbReference>
<dbReference type="Pfam" id="PF00385">
    <property type="entry name" value="Chromo"/>
    <property type="match status" value="1"/>
</dbReference>
<gene>
    <name evidence="10" type="ORF">RHS01_03656</name>
</gene>
<dbReference type="InterPro" id="IPR000953">
    <property type="entry name" value="Chromo/chromo_shadow_dom"/>
</dbReference>
<dbReference type="InterPro" id="IPR000477">
    <property type="entry name" value="RT_dom"/>
</dbReference>